<dbReference type="CDD" id="cd00086">
    <property type="entry name" value="homeodomain"/>
    <property type="match status" value="1"/>
</dbReference>
<evidence type="ECO:0000256" key="7">
    <source>
        <dbReference type="ARBA" id="ARBA00022989"/>
    </source>
</evidence>
<keyword evidence="7 14" id="KW-1133">Transmembrane helix</keyword>
<sequence length="358" mass="42002">MAAFYRSFHDWFWAESFWLPGNTTWAEVHARKNLRVVQAGELYLCLPIAVALIVLRVAFERLIASPFVQSLGVKDKKINFTPNPFCEKVYQTINKFPPSDRILGLSKQIGWTTREVERWFRHRRMQSKPSLLKKAKESSWRFVFYTGATIYGFCILYKEKWLWDTDHCFIGYHGHVMSEELYIYYVVELGFYVSLTISQFVDVQRKASLRFNDFWQMLIHHIVTILLLSFSYAAAFFRIGAVIVLVHDVSDVFLEAAKVANYAKLRQLCDCLFVLFAISFFVARLFIYPVWVLASVYRANELAEPFNSWFTFMALLIMLQILHIFWGWSIIVVVYRLSHGKYAKDVRSDEESSAVEDE</sequence>
<dbReference type="PROSITE" id="PS50922">
    <property type="entry name" value="TLC"/>
    <property type="match status" value="1"/>
</dbReference>
<protein>
    <submittedName>
        <fullName evidence="17">Uncharacterized protein</fullName>
    </submittedName>
</protein>
<keyword evidence="6" id="KW-0256">Endoplasmic reticulum</keyword>
<evidence type="ECO:0000256" key="6">
    <source>
        <dbReference type="ARBA" id="ARBA00022824"/>
    </source>
</evidence>
<dbReference type="STRING" id="45351.A7RXN1"/>
<dbReference type="PhylomeDB" id="A7RXN1"/>
<evidence type="ECO:0000256" key="10">
    <source>
        <dbReference type="ARBA" id="ARBA00049036"/>
    </source>
</evidence>
<feature type="transmembrane region" description="Helical" evidence="14">
    <location>
        <begin position="182"/>
        <end position="201"/>
    </location>
</feature>
<keyword evidence="11 13" id="KW-0371">Homeobox</keyword>
<feature type="transmembrane region" description="Helical" evidence="14">
    <location>
        <begin position="139"/>
        <end position="157"/>
    </location>
</feature>
<dbReference type="InterPro" id="IPR001356">
    <property type="entry name" value="HD"/>
</dbReference>
<dbReference type="eggNOG" id="KOG1607">
    <property type="taxonomic scope" value="Eukaryota"/>
</dbReference>
<dbReference type="InterPro" id="IPR016439">
    <property type="entry name" value="Lag1/Lac1-like"/>
</dbReference>
<evidence type="ECO:0000256" key="8">
    <source>
        <dbReference type="ARBA" id="ARBA00023098"/>
    </source>
</evidence>
<keyword evidence="9 12" id="KW-0472">Membrane</keyword>
<comment type="pathway">
    <text evidence="2">Lipid metabolism; sphingolipid metabolism.</text>
</comment>
<dbReference type="Proteomes" id="UP000001593">
    <property type="component" value="Unassembled WGS sequence"/>
</dbReference>
<dbReference type="GO" id="GO:0005634">
    <property type="term" value="C:nucleus"/>
    <property type="evidence" value="ECO:0007669"/>
    <property type="project" value="UniProtKB-SubCell"/>
</dbReference>
<dbReference type="Gene3D" id="1.10.10.60">
    <property type="entry name" value="Homeodomain-like"/>
    <property type="match status" value="1"/>
</dbReference>
<keyword evidence="11 13" id="KW-0238">DNA-binding</keyword>
<evidence type="ECO:0000256" key="13">
    <source>
        <dbReference type="RuleBase" id="RU000682"/>
    </source>
</evidence>
<dbReference type="Pfam" id="PF00046">
    <property type="entry name" value="Homeodomain"/>
    <property type="match status" value="1"/>
</dbReference>
<evidence type="ECO:0000259" key="15">
    <source>
        <dbReference type="PROSITE" id="PS50071"/>
    </source>
</evidence>
<evidence type="ECO:0000256" key="14">
    <source>
        <dbReference type="SAM" id="Phobius"/>
    </source>
</evidence>
<organism evidence="17 18">
    <name type="scientific">Nematostella vectensis</name>
    <name type="common">Starlet sea anemone</name>
    <dbReference type="NCBI Taxonomy" id="45351"/>
    <lineage>
        <taxon>Eukaryota</taxon>
        <taxon>Metazoa</taxon>
        <taxon>Cnidaria</taxon>
        <taxon>Anthozoa</taxon>
        <taxon>Hexacorallia</taxon>
        <taxon>Actiniaria</taxon>
        <taxon>Edwardsiidae</taxon>
        <taxon>Nematostella</taxon>
    </lineage>
</organism>
<feature type="domain" description="TLC" evidence="16">
    <location>
        <begin position="133"/>
        <end position="339"/>
    </location>
</feature>
<dbReference type="SMART" id="SM00724">
    <property type="entry name" value="TLC"/>
    <property type="match status" value="1"/>
</dbReference>
<dbReference type="PANTHER" id="PTHR12560">
    <property type="entry name" value="LONGEVITY ASSURANCE FACTOR 1 LAG1"/>
    <property type="match status" value="1"/>
</dbReference>
<keyword evidence="18" id="KW-1185">Reference proteome</keyword>
<evidence type="ECO:0000259" key="16">
    <source>
        <dbReference type="PROSITE" id="PS50922"/>
    </source>
</evidence>
<dbReference type="PANTHER" id="PTHR12560:SF0">
    <property type="entry name" value="LD18904P"/>
    <property type="match status" value="1"/>
</dbReference>
<keyword evidence="5 12" id="KW-0812">Transmembrane</keyword>
<dbReference type="SUPFAM" id="SSF46689">
    <property type="entry name" value="Homeodomain-like"/>
    <property type="match status" value="1"/>
</dbReference>
<evidence type="ECO:0000256" key="9">
    <source>
        <dbReference type="ARBA" id="ARBA00023136"/>
    </source>
</evidence>
<feature type="transmembrane region" description="Helical" evidence="14">
    <location>
        <begin position="268"/>
        <end position="291"/>
    </location>
</feature>
<comment type="catalytic activity">
    <reaction evidence="10">
        <text>sphinganine + octadecanoyl-CoA = N-(octadecanoyl)-sphinganine + CoA + H(+)</text>
        <dbReference type="Rhea" id="RHEA:36547"/>
        <dbReference type="ChEBI" id="CHEBI:15378"/>
        <dbReference type="ChEBI" id="CHEBI:57287"/>
        <dbReference type="ChEBI" id="CHEBI:57394"/>
        <dbReference type="ChEBI" id="CHEBI:57817"/>
        <dbReference type="ChEBI" id="CHEBI:67033"/>
    </reaction>
    <physiologicalReaction direction="left-to-right" evidence="10">
        <dbReference type="Rhea" id="RHEA:36548"/>
    </physiologicalReaction>
</comment>
<dbReference type="GO" id="GO:0003677">
    <property type="term" value="F:DNA binding"/>
    <property type="evidence" value="ECO:0007669"/>
    <property type="project" value="UniProtKB-UniRule"/>
</dbReference>
<dbReference type="InterPro" id="IPR009057">
    <property type="entry name" value="Homeodomain-like_sf"/>
</dbReference>
<evidence type="ECO:0000313" key="18">
    <source>
        <dbReference type="Proteomes" id="UP000001593"/>
    </source>
</evidence>
<dbReference type="Pfam" id="PF03798">
    <property type="entry name" value="TRAM_LAG1_CLN8"/>
    <property type="match status" value="1"/>
</dbReference>
<evidence type="ECO:0000313" key="17">
    <source>
        <dbReference type="EMBL" id="EDO43874.1"/>
    </source>
</evidence>
<dbReference type="PIRSF" id="PIRSF005225">
    <property type="entry name" value="LAG1_LAC1"/>
    <property type="match status" value="1"/>
</dbReference>
<keyword evidence="11 13" id="KW-0539">Nucleus</keyword>
<evidence type="ECO:0000256" key="4">
    <source>
        <dbReference type="ARBA" id="ARBA00022679"/>
    </source>
</evidence>
<dbReference type="GO" id="GO:0050291">
    <property type="term" value="F:sphingosine N-acyltransferase activity"/>
    <property type="evidence" value="ECO:0000318"/>
    <property type="project" value="GO_Central"/>
</dbReference>
<dbReference type="OMA" id="YLIGAPY"/>
<reference evidence="17 18" key="1">
    <citation type="journal article" date="2007" name="Science">
        <title>Sea anemone genome reveals ancestral eumetazoan gene repertoire and genomic organization.</title>
        <authorList>
            <person name="Putnam N.H."/>
            <person name="Srivastava M."/>
            <person name="Hellsten U."/>
            <person name="Dirks B."/>
            <person name="Chapman J."/>
            <person name="Salamov A."/>
            <person name="Terry A."/>
            <person name="Shapiro H."/>
            <person name="Lindquist E."/>
            <person name="Kapitonov V.V."/>
            <person name="Jurka J."/>
            <person name="Genikhovich G."/>
            <person name="Grigoriev I.V."/>
            <person name="Lucas S.M."/>
            <person name="Steele R.E."/>
            <person name="Finnerty J.R."/>
            <person name="Technau U."/>
            <person name="Martindale M.Q."/>
            <person name="Rokhsar D.S."/>
        </authorList>
    </citation>
    <scope>NUCLEOTIDE SEQUENCE [LARGE SCALE GENOMIC DNA]</scope>
    <source>
        <strain evidence="18">CH2 X CH6</strain>
    </source>
</reference>
<evidence type="ECO:0000256" key="5">
    <source>
        <dbReference type="ARBA" id="ARBA00022692"/>
    </source>
</evidence>
<feature type="transmembrane region" description="Helical" evidence="14">
    <location>
        <begin position="221"/>
        <end position="247"/>
    </location>
</feature>
<comment type="subcellular location">
    <subcellularLocation>
        <location evidence="1">Endoplasmic reticulum membrane</location>
        <topology evidence="1">Multi-pass membrane protein</topology>
    </subcellularLocation>
    <subcellularLocation>
        <location evidence="11 13">Nucleus</location>
    </subcellularLocation>
</comment>
<evidence type="ECO:0000256" key="2">
    <source>
        <dbReference type="ARBA" id="ARBA00004760"/>
    </source>
</evidence>
<dbReference type="AlphaFoldDB" id="A7RXN1"/>
<evidence type="ECO:0000256" key="1">
    <source>
        <dbReference type="ARBA" id="ARBA00004477"/>
    </source>
</evidence>
<keyword evidence="4" id="KW-0808">Transferase</keyword>
<name>A7RXN1_NEMVE</name>
<evidence type="ECO:0000256" key="3">
    <source>
        <dbReference type="ARBA" id="ARBA00004991"/>
    </source>
</evidence>
<comment type="pathway">
    <text evidence="3">Sphingolipid metabolism.</text>
</comment>
<accession>A7RXN1</accession>
<dbReference type="InterPro" id="IPR006634">
    <property type="entry name" value="TLC-dom"/>
</dbReference>
<dbReference type="EMBL" id="DS469550">
    <property type="protein sequence ID" value="EDO43874.1"/>
    <property type="molecule type" value="Genomic_DNA"/>
</dbReference>
<proteinExistence type="predicted"/>
<evidence type="ECO:0000256" key="11">
    <source>
        <dbReference type="PROSITE-ProRule" id="PRU00108"/>
    </source>
</evidence>
<dbReference type="InParanoid" id="A7RXN1"/>
<dbReference type="GO" id="GO:0005789">
    <property type="term" value="C:endoplasmic reticulum membrane"/>
    <property type="evidence" value="ECO:0007669"/>
    <property type="project" value="UniProtKB-SubCell"/>
</dbReference>
<dbReference type="GO" id="GO:0046513">
    <property type="term" value="P:ceramide biosynthetic process"/>
    <property type="evidence" value="ECO:0000318"/>
    <property type="project" value="GO_Central"/>
</dbReference>
<feature type="transmembrane region" description="Helical" evidence="14">
    <location>
        <begin position="311"/>
        <end position="335"/>
    </location>
</feature>
<feature type="domain" description="Homeobox" evidence="15">
    <location>
        <begin position="87"/>
        <end position="130"/>
    </location>
</feature>
<dbReference type="FunFam" id="1.10.10.60:FF:000020">
    <property type="entry name" value="Ceramide synthase 5"/>
    <property type="match status" value="1"/>
</dbReference>
<keyword evidence="8" id="KW-0443">Lipid metabolism</keyword>
<evidence type="ECO:0000256" key="12">
    <source>
        <dbReference type="PROSITE-ProRule" id="PRU00205"/>
    </source>
</evidence>
<feature type="DNA-binding region" description="Homeobox" evidence="11">
    <location>
        <begin position="89"/>
        <end position="131"/>
    </location>
</feature>
<dbReference type="PROSITE" id="PS50071">
    <property type="entry name" value="HOMEOBOX_2"/>
    <property type="match status" value="1"/>
</dbReference>
<feature type="transmembrane region" description="Helical" evidence="14">
    <location>
        <begin position="41"/>
        <end position="59"/>
    </location>
</feature>
<gene>
    <name evidence="17" type="ORF">NEMVEDRAFT_v1g96861</name>
</gene>
<dbReference type="HOGENOM" id="CLU_028277_1_2_1"/>
<dbReference type="UniPathway" id="UPA00222"/>
<feature type="non-terminal residue" evidence="17">
    <location>
        <position position="1"/>
    </location>
</feature>